<dbReference type="AlphaFoldDB" id="A0A0A8Y797"/>
<accession>A0A0A8Y797</accession>
<proteinExistence type="predicted"/>
<organism evidence="1">
    <name type="scientific">Arundo donax</name>
    <name type="common">Giant reed</name>
    <name type="synonym">Donax arundinaceus</name>
    <dbReference type="NCBI Taxonomy" id="35708"/>
    <lineage>
        <taxon>Eukaryota</taxon>
        <taxon>Viridiplantae</taxon>
        <taxon>Streptophyta</taxon>
        <taxon>Embryophyta</taxon>
        <taxon>Tracheophyta</taxon>
        <taxon>Spermatophyta</taxon>
        <taxon>Magnoliopsida</taxon>
        <taxon>Liliopsida</taxon>
        <taxon>Poales</taxon>
        <taxon>Poaceae</taxon>
        <taxon>PACMAD clade</taxon>
        <taxon>Arundinoideae</taxon>
        <taxon>Arundineae</taxon>
        <taxon>Arundo</taxon>
    </lineage>
</organism>
<reference evidence="1" key="2">
    <citation type="journal article" date="2015" name="Data Brief">
        <title>Shoot transcriptome of the giant reed, Arundo donax.</title>
        <authorList>
            <person name="Barrero R.A."/>
            <person name="Guerrero F.D."/>
            <person name="Moolhuijzen P."/>
            <person name="Goolsby J.A."/>
            <person name="Tidwell J."/>
            <person name="Bellgard S.E."/>
            <person name="Bellgard M.I."/>
        </authorList>
    </citation>
    <scope>NUCLEOTIDE SEQUENCE</scope>
    <source>
        <tissue evidence="1">Shoot tissue taken approximately 20 cm above the soil surface</tissue>
    </source>
</reference>
<sequence length="32" mass="3472">MAGRPAAPLHLLCSGWRSSRGERNHAKLWVGG</sequence>
<name>A0A0A8Y797_ARUDO</name>
<evidence type="ECO:0000313" key="1">
    <source>
        <dbReference type="EMBL" id="JAD20975.1"/>
    </source>
</evidence>
<reference evidence="1" key="1">
    <citation type="submission" date="2014-09" db="EMBL/GenBank/DDBJ databases">
        <authorList>
            <person name="Magalhaes I.L.F."/>
            <person name="Oliveira U."/>
            <person name="Santos F.R."/>
            <person name="Vidigal T.H.D.A."/>
            <person name="Brescovit A.D."/>
            <person name="Santos A.J."/>
        </authorList>
    </citation>
    <scope>NUCLEOTIDE SEQUENCE</scope>
    <source>
        <tissue evidence="1">Shoot tissue taken approximately 20 cm above the soil surface</tissue>
    </source>
</reference>
<dbReference type="EMBL" id="GBRH01276920">
    <property type="protein sequence ID" value="JAD20975.1"/>
    <property type="molecule type" value="Transcribed_RNA"/>
</dbReference>
<protein>
    <submittedName>
        <fullName evidence="1">Uncharacterized protein</fullName>
    </submittedName>
</protein>